<evidence type="ECO:0000256" key="2">
    <source>
        <dbReference type="ARBA" id="ARBA00022525"/>
    </source>
</evidence>
<dbReference type="FunFam" id="2.10.25.10:FF:000046">
    <property type="entry name" value="Latent-transforming growth factor beta-binding protein 1 isoform x2"/>
    <property type="match status" value="1"/>
</dbReference>
<dbReference type="FunFam" id="3.90.290.10:FF:000004">
    <property type="entry name" value="latent-transforming growth factor beta-binding protein 1 isoform X1"/>
    <property type="match status" value="1"/>
</dbReference>
<dbReference type="PANTHER" id="PTHR47333">
    <property type="entry name" value="VON WILLEBRAND FACTOR C AND EGF DOMAIN-CONTAINING PROTEIN"/>
    <property type="match status" value="1"/>
</dbReference>
<dbReference type="Proteomes" id="UP000242450">
    <property type="component" value="Chromosome 4"/>
</dbReference>
<keyword evidence="9" id="KW-0340">Growth factor binding</keyword>
<evidence type="ECO:0000313" key="19">
    <source>
        <dbReference type="Proteomes" id="UP000242450"/>
    </source>
</evidence>
<comment type="function">
    <text evidence="11">Key regulator of transforming growth factor beta (TGFB1, TGFB2 and TGFB3) that controls TGF-beta activation by maintaining it in a latent state during storage in extracellular space. Associates specifically via disulfide bonds with the Latency-associated peptide (LAP), which is the regulatory chain of TGF-beta, and regulates integrin-dependent activation of TGF-beta.</text>
</comment>
<comment type="subcellular location">
    <subcellularLocation>
        <location evidence="1">Secreted</location>
        <location evidence="1">Extracellular space</location>
        <location evidence="1">Extracellular matrix</location>
    </subcellularLocation>
</comment>
<feature type="non-terminal residue" evidence="18">
    <location>
        <position position="1"/>
    </location>
</feature>
<dbReference type="PROSITE" id="PS51364">
    <property type="entry name" value="TB"/>
    <property type="match status" value="4"/>
</dbReference>
<feature type="domain" description="EGF-like" evidence="16">
    <location>
        <begin position="961"/>
        <end position="1002"/>
    </location>
</feature>
<comment type="subunit">
    <text evidence="12">Forms part of the large latent transforming growth factor beta precursor complex; removal is essential for activation of complex. Interacts with LTBP1 and TGFB1. Interacts with EFEMP2; this interaction promotes fibrillar deposition of EFEMP2.</text>
</comment>
<sequence>AVEVAAIPGRPAGVLSCRCCPSRSPRRSRCFRASCRIRSCRPEKCAGPQRCLAPGPPELPSPSPSVRKRQVSLNWQPLTLQEARALLRRRRPRGPGARALLRRRPPQRAPAGQSRERLRVRFTPAVCGLSCVHGPTGPRCTPTCAPRNTTSVDSGAPGGAAPGGPGFRAFLCPLICHNGGVCVKPDRCLCPPDFAGKFCQLHSSGARPPAPAMPGFTRSVYTMPLANHRDDEHGVASMVSVHVEHPQEASVVVHQVERVSGPWEEADAEAVARAEAAARSEAAAPYTVLAQSAPREDGYSDASGFGYCFRELRGGECASPLPGLRTQEVCCRGAGLAWGVHDCQSCSELLGNTRQGGAPDGPCPAGFERVNGSCEDVDECATAGRCQHGQCANTHGGYTCVCPDGFLLDSSRSSCISQHVISEAKGPCFRVLRDGGCSLPILRNITKQICCCSRVGKAWGRGCQLCPPFGSEGFREICPAGPGYHYSASDLRYNTRPLGQEPPRVSLSQPRAPPSTSRPLSGSPRKGGMIRDTQIQVSTADTASLPGFLPTHRPEPRPEPRPGPELPLPSIPAWTGPEIPESGPSAGECQRNPQVCGRGRCIPRPSGYTCVCDSGFRLSPQGTHCIDVDECRRVPTPCAPGRCENTPGSFRCVCGPGFRAGPRGTECLDVDECHRVPPPCDRGRCENTPGSFLCVCPAGYQAAPHGASCQDVDECIQSPGLCGRGVCENLPGSFRCVCPAGFRGSACEEEVDECAQEPPPCGPGRCDNTVGSFHCACPAGFRSRGPGAPCQDVDECENHLACPGQECVNSPGSFQCRACPAGHQLHHGRCTDVDECSSGASCGPHGHCTNTEGSFHCSCEPGYRAPAGRPGPCADVNECLEGDFCFPHGECLNTDGSFACTCAPGYRPGPRGASCLDIDECQEYGPAICGAQRCENTPGSYRCTPACDPGYQPTPGGGCQDVDECRNRSCCGAHAVCQNLPGSFQCLCDQGYEGARDGRHCVDVNECETLQGVCGAALCENVEGSFLCVCPNSPEEFDPMTGRCVPPRTSAGTFPGAQPHAPASPSLPARPPPPPPPRRPSPPRPGPVSSGRRECYFDTAAPDACDNILARNVTWQECCCTVGEGWGNGCRIQQCPSPETDDNLGVCWQEVGADLVCSRPRLDRQATYTECCCLYGEAWGMDCALCPAQDSDDFEALCNVLRPPAYGPPGPGGFGLPYEYGPDLGPPYQGLPYGPELYPPPVLPYDPYPPPPGPFARREAPYGTPPFDMPDFEDDGGPYGESEAPAPSGPGTRWRYRSRDTRGSFPEPEESPEGGSYAGAQAGRYEGLEAEECGILDGCAHGRCVRVPEGFTCDCFDGYRLDMTRMSCVDINECDEAQAAAPRCVNARCVNTDGSFRCICRPGFAPSHEPHHCTPARPRA</sequence>
<dbReference type="PROSITE" id="PS00010">
    <property type="entry name" value="ASX_HYDROXYL"/>
    <property type="match status" value="9"/>
</dbReference>
<dbReference type="PROSITE" id="PS01186">
    <property type="entry name" value="EGF_2"/>
    <property type="match status" value="7"/>
</dbReference>
<feature type="disulfide bond" evidence="14">
    <location>
        <begin position="738"/>
        <end position="747"/>
    </location>
</feature>
<evidence type="ECO:0000256" key="15">
    <source>
        <dbReference type="SAM" id="MobiDB-lite"/>
    </source>
</evidence>
<keyword evidence="7 14" id="KW-1015">Disulfide bond</keyword>
<dbReference type="CDD" id="cd00054">
    <property type="entry name" value="EGF_CA"/>
    <property type="match status" value="11"/>
</dbReference>
<feature type="region of interest" description="Disordered" evidence="15">
    <location>
        <begin position="1041"/>
        <end position="1091"/>
    </location>
</feature>
<protein>
    <recommendedName>
        <fullName evidence="13">Latent-transforming growth factor beta-binding protein 4</fullName>
    </recommendedName>
</protein>
<dbReference type="FunFam" id="2.10.25.10:FF:000096">
    <property type="entry name" value="Putative fibrillin 2"/>
    <property type="match status" value="1"/>
</dbReference>
<dbReference type="InterPro" id="IPR009030">
    <property type="entry name" value="Growth_fac_rcpt_cys_sf"/>
</dbReference>
<evidence type="ECO:0000259" key="17">
    <source>
        <dbReference type="PROSITE" id="PS51364"/>
    </source>
</evidence>
<evidence type="ECO:0000259" key="16">
    <source>
        <dbReference type="PROSITE" id="PS50026"/>
    </source>
</evidence>
<feature type="domain" description="TB" evidence="17">
    <location>
        <begin position="1093"/>
        <end position="1147"/>
    </location>
</feature>
<organism evidence="18 19">
    <name type="scientific">Cervus elaphus hippelaphus</name>
    <name type="common">European red deer</name>
    <dbReference type="NCBI Taxonomy" id="46360"/>
    <lineage>
        <taxon>Eukaryota</taxon>
        <taxon>Metazoa</taxon>
        <taxon>Chordata</taxon>
        <taxon>Craniata</taxon>
        <taxon>Vertebrata</taxon>
        <taxon>Euteleostomi</taxon>
        <taxon>Mammalia</taxon>
        <taxon>Eutheria</taxon>
        <taxon>Laurasiatheria</taxon>
        <taxon>Artiodactyla</taxon>
        <taxon>Ruminantia</taxon>
        <taxon>Pecora</taxon>
        <taxon>Cervidae</taxon>
        <taxon>Cervinae</taxon>
        <taxon>Cervus</taxon>
    </lineage>
</organism>
<feature type="domain" description="EGF-like" evidence="16">
    <location>
        <begin position="627"/>
        <end position="668"/>
    </location>
</feature>
<dbReference type="Pfam" id="PF07645">
    <property type="entry name" value="EGF_CA"/>
    <property type="match status" value="13"/>
</dbReference>
<feature type="domain" description="EGF-like" evidence="16">
    <location>
        <begin position="875"/>
        <end position="916"/>
    </location>
</feature>
<dbReference type="FunFam" id="3.90.290.10:FF:000017">
    <property type="entry name" value="latent-transforming growth factor beta-binding protein 4 isoform X2"/>
    <property type="match status" value="1"/>
</dbReference>
<feature type="compositionally biased region" description="Polar residues" evidence="15">
    <location>
        <begin position="533"/>
        <end position="542"/>
    </location>
</feature>
<feature type="domain" description="TB" evidence="17">
    <location>
        <begin position="426"/>
        <end position="478"/>
    </location>
</feature>
<keyword evidence="3" id="KW-0272">Extracellular matrix</keyword>
<evidence type="ECO:0000256" key="6">
    <source>
        <dbReference type="ARBA" id="ARBA00022737"/>
    </source>
</evidence>
<evidence type="ECO:0000256" key="4">
    <source>
        <dbReference type="ARBA" id="ARBA00022536"/>
    </source>
</evidence>
<dbReference type="SMART" id="SM00179">
    <property type="entry name" value="EGF_CA"/>
    <property type="match status" value="14"/>
</dbReference>
<comment type="caution">
    <text evidence="18">The sequence shown here is derived from an EMBL/GenBank/DDBJ whole genome shotgun (WGS) entry which is preliminary data.</text>
</comment>
<keyword evidence="6" id="KW-0677">Repeat</keyword>
<gene>
    <name evidence="18" type="ORF">Celaphus_00004390</name>
</gene>
<reference evidence="18 19" key="1">
    <citation type="journal article" date="2018" name="Mol. Genet. Genomics">
        <title>The red deer Cervus elaphus genome CerEla1.0: sequencing, annotating, genes, and chromosomes.</title>
        <authorList>
            <person name="Bana N.A."/>
            <person name="Nyiri A."/>
            <person name="Nagy J."/>
            <person name="Frank K."/>
            <person name="Nagy T."/>
            <person name="Steger V."/>
            <person name="Schiller M."/>
            <person name="Lakatos P."/>
            <person name="Sugar L."/>
            <person name="Horn P."/>
            <person name="Barta E."/>
            <person name="Orosz L."/>
        </authorList>
    </citation>
    <scope>NUCLEOTIDE SEQUENCE [LARGE SCALE GENOMIC DNA]</scope>
    <source>
        <strain evidence="18">Hungarian</strain>
    </source>
</reference>
<comment type="similarity">
    <text evidence="10">Belongs to the LTBP family.</text>
</comment>
<dbReference type="InterPro" id="IPR049883">
    <property type="entry name" value="NOTCH1_EGF-like"/>
</dbReference>
<feature type="region of interest" description="Disordered" evidence="15">
    <location>
        <begin position="1244"/>
        <end position="1320"/>
    </location>
</feature>
<feature type="domain" description="EGF-like" evidence="16">
    <location>
        <begin position="376"/>
        <end position="412"/>
    </location>
</feature>
<dbReference type="FunFam" id="2.10.25.10:FF:000160">
    <property type="entry name" value="latent-transforming growth factor beta-binding protein 4 isoform X2"/>
    <property type="match status" value="1"/>
</dbReference>
<dbReference type="PROSITE" id="PS50026">
    <property type="entry name" value="EGF_3"/>
    <property type="match status" value="10"/>
</dbReference>
<evidence type="ECO:0000256" key="14">
    <source>
        <dbReference type="PROSITE-ProRule" id="PRU00076"/>
    </source>
</evidence>
<feature type="compositionally biased region" description="Polar residues" evidence="15">
    <location>
        <begin position="506"/>
        <end position="520"/>
    </location>
</feature>
<dbReference type="FunFam" id="2.10.25.10:FF:000194">
    <property type="entry name" value="Latent transforming growth factor beta binding protein 2"/>
    <property type="match status" value="1"/>
</dbReference>
<keyword evidence="4 14" id="KW-0245">EGF-like domain</keyword>
<evidence type="ECO:0000256" key="10">
    <source>
        <dbReference type="ARBA" id="ARBA00038081"/>
    </source>
</evidence>
<dbReference type="InterPro" id="IPR052080">
    <property type="entry name" value="vWF_C/EGF_Fibrillin"/>
</dbReference>
<keyword evidence="8" id="KW-0325">Glycoprotein</keyword>
<feature type="domain" description="EGF-like" evidence="16">
    <location>
        <begin position="168"/>
        <end position="200"/>
    </location>
</feature>
<evidence type="ECO:0000256" key="1">
    <source>
        <dbReference type="ARBA" id="ARBA00004498"/>
    </source>
</evidence>
<evidence type="ECO:0000256" key="9">
    <source>
        <dbReference type="ARBA" id="ARBA00023183"/>
    </source>
</evidence>
<dbReference type="OrthoDB" id="10045365at2759"/>
<dbReference type="InterPro" id="IPR017878">
    <property type="entry name" value="TB_dom"/>
</dbReference>
<dbReference type="GO" id="GO:0031012">
    <property type="term" value="C:extracellular matrix"/>
    <property type="evidence" value="ECO:0007669"/>
    <property type="project" value="UniProtKB-ARBA"/>
</dbReference>
<dbReference type="GO" id="GO:0019838">
    <property type="term" value="F:growth factor binding"/>
    <property type="evidence" value="ECO:0007669"/>
    <property type="project" value="UniProtKB-KW"/>
</dbReference>
<dbReference type="FunFam" id="2.10.25.10:FF:000197">
    <property type="entry name" value="latent-transforming growth factor beta-binding protein 4 isoform X1"/>
    <property type="match status" value="1"/>
</dbReference>
<dbReference type="PANTHER" id="PTHR47333:SF4">
    <property type="entry name" value="EGF-LIKE DOMAIN-CONTAINING PROTEIN"/>
    <property type="match status" value="1"/>
</dbReference>
<dbReference type="GO" id="GO:0005509">
    <property type="term" value="F:calcium ion binding"/>
    <property type="evidence" value="ECO:0007669"/>
    <property type="project" value="InterPro"/>
</dbReference>
<evidence type="ECO:0000256" key="13">
    <source>
        <dbReference type="ARBA" id="ARBA00072995"/>
    </source>
</evidence>
<feature type="compositionally biased region" description="Pro residues" evidence="15">
    <location>
        <begin position="1244"/>
        <end position="1254"/>
    </location>
</feature>
<dbReference type="InterPro" id="IPR001881">
    <property type="entry name" value="EGF-like_Ca-bd_dom"/>
</dbReference>
<dbReference type="SUPFAM" id="SSF57184">
    <property type="entry name" value="Growth factor receptor domain"/>
    <property type="match status" value="3"/>
</dbReference>
<feature type="region of interest" description="Disordered" evidence="15">
    <location>
        <begin position="92"/>
        <end position="115"/>
    </location>
</feature>
<dbReference type="InterPro" id="IPR018097">
    <property type="entry name" value="EGF_Ca-bd_CS"/>
</dbReference>
<feature type="domain" description="EGF-like" evidence="16">
    <location>
        <begin position="832"/>
        <end position="869"/>
    </location>
</feature>
<dbReference type="FunFam" id="2.10.25.10:FF:000679">
    <property type="entry name" value="Latent-transforming growth factor beta-binding protein 4"/>
    <property type="match status" value="1"/>
</dbReference>
<dbReference type="FunFam" id="3.90.290.10:FF:000001">
    <property type="entry name" value="Latent-transforming growth factor beta-binding protein 3 isoform 1"/>
    <property type="match status" value="1"/>
</dbReference>
<name>A0A212DDF7_CEREH</name>
<feature type="compositionally biased region" description="Basic and acidic residues" evidence="15">
    <location>
        <begin position="552"/>
        <end position="562"/>
    </location>
</feature>
<keyword evidence="19" id="KW-1185">Reference proteome</keyword>
<accession>A0A212DDF7</accession>
<dbReference type="FunFam" id="2.10.25.10:FF:000024">
    <property type="entry name" value="Putative latent-transforming growth factor beta-binding protein 2"/>
    <property type="match status" value="1"/>
</dbReference>
<evidence type="ECO:0000256" key="7">
    <source>
        <dbReference type="ARBA" id="ARBA00023157"/>
    </source>
</evidence>
<dbReference type="InterPro" id="IPR000152">
    <property type="entry name" value="EGF-type_Asp/Asn_hydroxyl_site"/>
</dbReference>
<feature type="compositionally biased region" description="Pro residues" evidence="15">
    <location>
        <begin position="1068"/>
        <end position="1086"/>
    </location>
</feature>
<evidence type="ECO:0000256" key="3">
    <source>
        <dbReference type="ARBA" id="ARBA00022530"/>
    </source>
</evidence>
<evidence type="ECO:0000313" key="18">
    <source>
        <dbReference type="EMBL" id="OWK16259.1"/>
    </source>
</evidence>
<keyword evidence="5" id="KW-0732">Signal</keyword>
<dbReference type="PROSITE" id="PS01187">
    <property type="entry name" value="EGF_CA"/>
    <property type="match status" value="7"/>
</dbReference>
<feature type="disulfide bond" evidence="14">
    <location>
        <begin position="190"/>
        <end position="199"/>
    </location>
</feature>
<feature type="disulfide bond" evidence="14">
    <location>
        <begin position="172"/>
        <end position="182"/>
    </location>
</feature>
<dbReference type="Gene3D" id="3.90.290.10">
    <property type="entry name" value="TGF-beta binding (TB) domain"/>
    <property type="match status" value="4"/>
</dbReference>
<feature type="domain" description="EGF-like" evidence="16">
    <location>
        <begin position="711"/>
        <end position="748"/>
    </location>
</feature>
<feature type="domain" description="TB" evidence="17">
    <location>
        <begin position="1145"/>
        <end position="1198"/>
    </location>
</feature>
<evidence type="ECO:0000256" key="12">
    <source>
        <dbReference type="ARBA" id="ARBA00064273"/>
    </source>
</evidence>
<keyword evidence="2" id="KW-0964">Secreted</keyword>
<dbReference type="EMBL" id="MKHE01000004">
    <property type="protein sequence ID" value="OWK16259.1"/>
    <property type="molecule type" value="Genomic_DNA"/>
</dbReference>
<feature type="region of interest" description="Disordered" evidence="15">
    <location>
        <begin position="493"/>
        <end position="572"/>
    </location>
</feature>
<dbReference type="Pfam" id="PF00683">
    <property type="entry name" value="TB"/>
    <property type="match status" value="3"/>
</dbReference>
<evidence type="ECO:0000256" key="8">
    <source>
        <dbReference type="ARBA" id="ARBA00023180"/>
    </source>
</evidence>
<dbReference type="SUPFAM" id="SSF57581">
    <property type="entry name" value="TB module/8-cys domain"/>
    <property type="match status" value="4"/>
</dbReference>
<dbReference type="InterPro" id="IPR036773">
    <property type="entry name" value="TB_dom_sf"/>
</dbReference>
<dbReference type="FunFam" id="2.10.25.10:FF:000017">
    <property type="entry name" value="latent-transforming growth factor beta-binding protein 4 isoform X1"/>
    <property type="match status" value="4"/>
</dbReference>
<feature type="domain" description="EGF-like" evidence="16">
    <location>
        <begin position="1370"/>
        <end position="1414"/>
    </location>
</feature>
<evidence type="ECO:0000256" key="5">
    <source>
        <dbReference type="ARBA" id="ARBA00022729"/>
    </source>
</evidence>
<dbReference type="Gene3D" id="2.10.25.10">
    <property type="entry name" value="Laminin"/>
    <property type="match status" value="15"/>
</dbReference>
<comment type="caution">
    <text evidence="14">Lacks conserved residue(s) required for the propagation of feature annotation.</text>
</comment>
<evidence type="ECO:0000256" key="11">
    <source>
        <dbReference type="ARBA" id="ARBA00057882"/>
    </source>
</evidence>
<feature type="domain" description="EGF-like" evidence="16">
    <location>
        <begin position="669"/>
        <end position="710"/>
    </location>
</feature>
<proteinExistence type="inferred from homology"/>
<feature type="domain" description="EGF-like" evidence="16">
    <location>
        <begin position="750"/>
        <end position="787"/>
    </location>
</feature>
<dbReference type="PROSITE" id="PS00022">
    <property type="entry name" value="EGF_1"/>
    <property type="match status" value="2"/>
</dbReference>
<dbReference type="FunFam" id="2.10.25.10:FF:000218">
    <property type="entry name" value="latent-transforming growth factor beta-binding protein 4 isoform X1"/>
    <property type="match status" value="1"/>
</dbReference>
<dbReference type="SUPFAM" id="SSF57196">
    <property type="entry name" value="EGF/Laminin"/>
    <property type="match status" value="6"/>
</dbReference>
<feature type="domain" description="TB" evidence="17">
    <location>
        <begin position="306"/>
        <end position="346"/>
    </location>
</feature>
<dbReference type="FunFam" id="2.10.25.10:FF:000056">
    <property type="entry name" value="Latent-transforming growth factor beta-binding protein 3 isoform 2"/>
    <property type="match status" value="1"/>
</dbReference>
<dbReference type="InterPro" id="IPR000742">
    <property type="entry name" value="EGF"/>
</dbReference>
<dbReference type="FunFam" id="2.10.25.10:FF:000539">
    <property type="entry name" value="Latent transforming growth factor beta binding protein 4"/>
    <property type="match status" value="1"/>
</dbReference>
<dbReference type="SMART" id="SM00181">
    <property type="entry name" value="EGF"/>
    <property type="match status" value="15"/>
</dbReference>